<dbReference type="SUPFAM" id="SSF53850">
    <property type="entry name" value="Periplasmic binding protein-like II"/>
    <property type="match status" value="1"/>
</dbReference>
<dbReference type="RefSeq" id="WP_117621166.1">
    <property type="nucleotide sequence ID" value="NZ_QRQF01000003.1"/>
</dbReference>
<dbReference type="EMBL" id="QSSQ01000002">
    <property type="protein sequence ID" value="RGM07816.1"/>
    <property type="molecule type" value="Genomic_DNA"/>
</dbReference>
<dbReference type="PANTHER" id="PTHR43649:SF11">
    <property type="entry name" value="ABC TRANSPORTER SUBSTRATE-BINDING PROTEIN YESO-RELATED"/>
    <property type="match status" value="1"/>
</dbReference>
<feature type="region of interest" description="Disordered" evidence="1">
    <location>
        <begin position="29"/>
        <end position="61"/>
    </location>
</feature>
<protein>
    <submittedName>
        <fullName evidence="3">Extracellular solute-binding protein</fullName>
    </submittedName>
</protein>
<dbReference type="PROSITE" id="PS51257">
    <property type="entry name" value="PROKAR_LIPOPROTEIN"/>
    <property type="match status" value="1"/>
</dbReference>
<dbReference type="Pfam" id="PF01547">
    <property type="entry name" value="SBP_bac_1"/>
    <property type="match status" value="1"/>
</dbReference>
<dbReference type="AlphaFoldDB" id="A0A3E4UEM1"/>
<feature type="signal peptide" evidence="2">
    <location>
        <begin position="1"/>
        <end position="28"/>
    </location>
</feature>
<evidence type="ECO:0000256" key="2">
    <source>
        <dbReference type="SAM" id="SignalP"/>
    </source>
</evidence>
<evidence type="ECO:0000256" key="1">
    <source>
        <dbReference type="SAM" id="MobiDB-lite"/>
    </source>
</evidence>
<dbReference type="PANTHER" id="PTHR43649">
    <property type="entry name" value="ARABINOSE-BINDING PROTEIN-RELATED"/>
    <property type="match status" value="1"/>
</dbReference>
<sequence length="465" mass="51705">MRRKRVMGTICVLALISVMMGGCSGKKADNVPPAAENGSISKEETKETVSQEATKEAAQEAEAKKDVTLRFSWWGGDTRHEATIQAIETYMEQNPGITIEYEYMGFDSYYEKLLTQLSSNTQPDICSVDYKWIGDLVAQDKPFVNINEISDQIDLSKFDQNFIRDFCGQGDYLIGVPCGINGRGVLYNTEFFEKYGLTASDDWTWEDLLEAGKKVNEQDSDAHLLFLTNDVLVYITRDIVKQKYGENLINDNYELICTPEDMTEAMNMVLKLVETGTMPPFEESVLYETVFADQIPGWLEGKWGMSVLSASNLPSIIAASPFEIGTMRWVVEDGAKDSAITVAPTMMLAIPENCENKEEAAAFINWFVNDPEAIAITGDTRGIPANSEARDMLEKKGAISPQVSTMLAQALEAKTSPENGPTLNAEVAAVISDYSHQVGYRQITPEQAGPAMYQDIEHVLEQMRQ</sequence>
<evidence type="ECO:0000313" key="3">
    <source>
        <dbReference type="EMBL" id="RGM07816.1"/>
    </source>
</evidence>
<evidence type="ECO:0000313" key="4">
    <source>
        <dbReference type="Proteomes" id="UP000261257"/>
    </source>
</evidence>
<dbReference type="Gene3D" id="3.40.190.10">
    <property type="entry name" value="Periplasmic binding protein-like II"/>
    <property type="match status" value="2"/>
</dbReference>
<accession>A0A3E4UEM1</accession>
<keyword evidence="2" id="KW-0732">Signal</keyword>
<feature type="chain" id="PRO_5017615588" evidence="2">
    <location>
        <begin position="29"/>
        <end position="465"/>
    </location>
</feature>
<proteinExistence type="predicted"/>
<name>A0A3E4UEM1_9FIRM</name>
<comment type="caution">
    <text evidence="3">The sequence shown here is derived from an EMBL/GenBank/DDBJ whole genome shotgun (WGS) entry which is preliminary data.</text>
</comment>
<dbReference type="InterPro" id="IPR006059">
    <property type="entry name" value="SBP"/>
</dbReference>
<reference evidence="3 4" key="1">
    <citation type="submission" date="2018-08" db="EMBL/GenBank/DDBJ databases">
        <title>A genome reference for cultivated species of the human gut microbiota.</title>
        <authorList>
            <person name="Zou Y."/>
            <person name="Xue W."/>
            <person name="Luo G."/>
        </authorList>
    </citation>
    <scope>NUCLEOTIDE SEQUENCE [LARGE SCALE GENOMIC DNA]</scope>
    <source>
        <strain evidence="3 4">TF05-11AC</strain>
    </source>
</reference>
<dbReference type="Proteomes" id="UP000261257">
    <property type="component" value="Unassembled WGS sequence"/>
</dbReference>
<gene>
    <name evidence="3" type="ORF">DXC39_04905</name>
</gene>
<organism evidence="3 4">
    <name type="scientific">Hungatella hathewayi</name>
    <dbReference type="NCBI Taxonomy" id="154046"/>
    <lineage>
        <taxon>Bacteria</taxon>
        <taxon>Bacillati</taxon>
        <taxon>Bacillota</taxon>
        <taxon>Clostridia</taxon>
        <taxon>Lachnospirales</taxon>
        <taxon>Lachnospiraceae</taxon>
        <taxon>Hungatella</taxon>
    </lineage>
</organism>
<feature type="compositionally biased region" description="Basic and acidic residues" evidence="1">
    <location>
        <begin position="41"/>
        <end position="61"/>
    </location>
</feature>
<dbReference type="InterPro" id="IPR050490">
    <property type="entry name" value="Bact_solute-bd_prot1"/>
</dbReference>